<sequence>MQIAQMMERRVLAEVIVGGAIFGGVMIGSVISDRMQLFAKAKSS</sequence>
<dbReference type="EMBL" id="ANOG01001015">
    <property type="protein sequence ID" value="EMI15983.1"/>
    <property type="molecule type" value="Genomic_DNA"/>
</dbReference>
<evidence type="ECO:0000256" key="1">
    <source>
        <dbReference type="SAM" id="Phobius"/>
    </source>
</evidence>
<reference evidence="2 3" key="1">
    <citation type="journal article" date="2013" name="Mar. Genomics">
        <title>Expression of sulfatases in Rhodopirellula baltica and the diversity of sulfatases in the genus Rhodopirellula.</title>
        <authorList>
            <person name="Wegner C.E."/>
            <person name="Richter-Heitmann T."/>
            <person name="Klindworth A."/>
            <person name="Klockow C."/>
            <person name="Richter M."/>
            <person name="Achstetter T."/>
            <person name="Glockner F.O."/>
            <person name="Harder J."/>
        </authorList>
    </citation>
    <scope>NUCLEOTIDE SEQUENCE [LARGE SCALE GENOMIC DNA]</scope>
    <source>
        <strain evidence="2 3">SM1</strain>
    </source>
</reference>
<dbReference type="Proteomes" id="UP000011991">
    <property type="component" value="Unassembled WGS sequence"/>
</dbReference>
<evidence type="ECO:0000313" key="2">
    <source>
        <dbReference type="EMBL" id="EMI15983.1"/>
    </source>
</evidence>
<keyword evidence="1" id="KW-1133">Transmembrane helix</keyword>
<proteinExistence type="predicted"/>
<dbReference type="AlphaFoldDB" id="M5R909"/>
<evidence type="ECO:0000313" key="3">
    <source>
        <dbReference type="Proteomes" id="UP000011991"/>
    </source>
</evidence>
<keyword evidence="1" id="KW-0812">Transmembrane</keyword>
<keyword evidence="1" id="KW-0472">Membrane</keyword>
<accession>M5R909</accession>
<feature type="transmembrane region" description="Helical" evidence="1">
    <location>
        <begin position="12"/>
        <end position="31"/>
    </location>
</feature>
<organism evidence="2 3">
    <name type="scientific">Rhodopirellula maiorica SM1</name>
    <dbReference type="NCBI Taxonomy" id="1265738"/>
    <lineage>
        <taxon>Bacteria</taxon>
        <taxon>Pseudomonadati</taxon>
        <taxon>Planctomycetota</taxon>
        <taxon>Planctomycetia</taxon>
        <taxon>Pirellulales</taxon>
        <taxon>Pirellulaceae</taxon>
        <taxon>Novipirellula</taxon>
    </lineage>
</organism>
<gene>
    <name evidence="2" type="ORF">RMSM_07099</name>
</gene>
<keyword evidence="3" id="KW-1185">Reference proteome</keyword>
<name>M5R909_9BACT</name>
<comment type="caution">
    <text evidence="2">The sequence shown here is derived from an EMBL/GenBank/DDBJ whole genome shotgun (WGS) entry which is preliminary data.</text>
</comment>
<protein>
    <submittedName>
        <fullName evidence="2">Uncharacterized protein</fullName>
    </submittedName>
</protein>